<dbReference type="Gene3D" id="3.10.450.40">
    <property type="match status" value="2"/>
</dbReference>
<organism evidence="3 4">
    <name type="scientific">Metalysinibacillus jejuensis</name>
    <dbReference type="NCBI Taxonomy" id="914327"/>
    <lineage>
        <taxon>Bacteria</taxon>
        <taxon>Bacillati</taxon>
        <taxon>Bacillota</taxon>
        <taxon>Bacilli</taxon>
        <taxon>Bacillales</taxon>
        <taxon>Caryophanaceae</taxon>
        <taxon>Metalysinibacillus</taxon>
    </lineage>
</organism>
<dbReference type="Pfam" id="PF17881">
    <property type="entry name" value="TseB"/>
    <property type="match status" value="1"/>
</dbReference>
<reference evidence="3" key="1">
    <citation type="journal article" date="2021" name="PeerJ">
        <title>Extensive microbial diversity within the chicken gut microbiome revealed by metagenomics and culture.</title>
        <authorList>
            <person name="Gilroy R."/>
            <person name="Ravi A."/>
            <person name="Getino M."/>
            <person name="Pursley I."/>
            <person name="Horton D.L."/>
            <person name="Alikhan N.F."/>
            <person name="Baker D."/>
            <person name="Gharbi K."/>
            <person name="Hall N."/>
            <person name="Watson M."/>
            <person name="Adriaenssens E.M."/>
            <person name="Foster-Nyarko E."/>
            <person name="Jarju S."/>
            <person name="Secka A."/>
            <person name="Antonio M."/>
            <person name="Oren A."/>
            <person name="Chaudhuri R.R."/>
            <person name="La Ragione R."/>
            <person name="Hildebrand F."/>
            <person name="Pallen M.J."/>
        </authorList>
    </citation>
    <scope>NUCLEOTIDE SEQUENCE</scope>
    <source>
        <strain evidence="3">CHK160-4876</strain>
    </source>
</reference>
<sequence>MKKRVIVTLTTSIIVVLAIGTMLIVSAQSSYRTMEKKATNLALQQGLVNGVTNAYVYNGSLAYITVLGIDEENERKAVFVPANFKKKAIQEVWLADGISKSEAIMQLQEQAKVKSVLHTKLGYEEPGAVWEITYIDNKDDLNYMYYEQKNGEEWKHITVTKENDDL</sequence>
<keyword evidence="1" id="KW-1133">Transmembrane helix</keyword>
<evidence type="ECO:0000313" key="4">
    <source>
        <dbReference type="Proteomes" id="UP000700212"/>
    </source>
</evidence>
<protein>
    <submittedName>
        <fullName evidence="3">DUF5590 domain-containing protein</fullName>
    </submittedName>
</protein>
<evidence type="ECO:0000256" key="1">
    <source>
        <dbReference type="SAM" id="Phobius"/>
    </source>
</evidence>
<dbReference type="EMBL" id="DYTV01000035">
    <property type="protein sequence ID" value="HJH10644.1"/>
    <property type="molecule type" value="Genomic_DNA"/>
</dbReference>
<comment type="caution">
    <text evidence="3">The sequence shown here is derived from an EMBL/GenBank/DDBJ whole genome shotgun (WGS) entry which is preliminary data.</text>
</comment>
<proteinExistence type="predicted"/>
<dbReference type="Proteomes" id="UP000700212">
    <property type="component" value="Unassembled WGS sequence"/>
</dbReference>
<accession>A0A921NAV9</accession>
<evidence type="ECO:0000259" key="2">
    <source>
        <dbReference type="Pfam" id="PF17881"/>
    </source>
</evidence>
<gene>
    <name evidence="3" type="ORF">K8V30_02930</name>
</gene>
<keyword evidence="1" id="KW-0472">Membrane</keyword>
<feature type="transmembrane region" description="Helical" evidence="1">
    <location>
        <begin position="6"/>
        <end position="27"/>
    </location>
</feature>
<keyword evidence="1" id="KW-0812">Transmembrane</keyword>
<evidence type="ECO:0000313" key="3">
    <source>
        <dbReference type="EMBL" id="HJH10644.1"/>
    </source>
</evidence>
<dbReference type="AlphaFoldDB" id="A0A921NAV9"/>
<name>A0A921NAV9_9BACL</name>
<dbReference type="SUPFAM" id="SSF54403">
    <property type="entry name" value="Cystatin/monellin"/>
    <property type="match status" value="2"/>
</dbReference>
<dbReference type="InterPro" id="IPR046350">
    <property type="entry name" value="Cystatin_sf"/>
</dbReference>
<dbReference type="InterPro" id="IPR041401">
    <property type="entry name" value="TseB-like_dom"/>
</dbReference>
<feature type="domain" description="Cell wall elongation regulator TseB-like" evidence="2">
    <location>
        <begin position="37"/>
        <end position="81"/>
    </location>
</feature>
<reference evidence="3" key="2">
    <citation type="submission" date="2021-09" db="EMBL/GenBank/DDBJ databases">
        <authorList>
            <person name="Gilroy R."/>
        </authorList>
    </citation>
    <scope>NUCLEOTIDE SEQUENCE</scope>
    <source>
        <strain evidence="3">CHK160-4876</strain>
    </source>
</reference>